<keyword evidence="3" id="KW-1185">Reference proteome</keyword>
<keyword evidence="1" id="KW-0732">Signal</keyword>
<evidence type="ECO:0000256" key="1">
    <source>
        <dbReference type="SAM" id="SignalP"/>
    </source>
</evidence>
<dbReference type="EMBL" id="OU963864">
    <property type="protein sequence ID" value="CAH0768993.1"/>
    <property type="molecule type" value="Genomic_DNA"/>
</dbReference>
<sequence length="217" mass="24786">MYLEVQTFVFVPALILIVLCPRSESSTDSPSPSDDSLSSKSAPDLYINALETFDAANPSNTVHCCSKLTSAVQALLKDTDARRWDQLMAPLFAFANTRKDLFPDVQYRLNFYLPYMPRIDVLFQRKDGTVFVFTWNLPRVCKALRTIQREHEGQIFYRPVRKAVTHTVIGAFFFDKVETGRFGALKGVNARFLVDTFDEKKEISINVTAQRDGKRWS</sequence>
<protein>
    <submittedName>
        <fullName evidence="2">Uncharacterized protein</fullName>
    </submittedName>
</protein>
<dbReference type="Proteomes" id="UP001152759">
    <property type="component" value="Chromosome 3"/>
</dbReference>
<dbReference type="AlphaFoldDB" id="A0A9P0C9E0"/>
<reference evidence="2" key="1">
    <citation type="submission" date="2021-12" db="EMBL/GenBank/DDBJ databases">
        <authorList>
            <person name="King R."/>
        </authorList>
    </citation>
    <scope>NUCLEOTIDE SEQUENCE</scope>
</reference>
<feature type="chain" id="PRO_5040253612" evidence="1">
    <location>
        <begin position="26"/>
        <end position="217"/>
    </location>
</feature>
<proteinExistence type="predicted"/>
<gene>
    <name evidence="2" type="ORF">BEMITA_LOCUS6054</name>
</gene>
<dbReference type="KEGG" id="btab:109042547"/>
<evidence type="ECO:0000313" key="3">
    <source>
        <dbReference type="Proteomes" id="UP001152759"/>
    </source>
</evidence>
<organism evidence="2 3">
    <name type="scientific">Bemisia tabaci</name>
    <name type="common">Sweetpotato whitefly</name>
    <name type="synonym">Aleurodes tabaci</name>
    <dbReference type="NCBI Taxonomy" id="7038"/>
    <lineage>
        <taxon>Eukaryota</taxon>
        <taxon>Metazoa</taxon>
        <taxon>Ecdysozoa</taxon>
        <taxon>Arthropoda</taxon>
        <taxon>Hexapoda</taxon>
        <taxon>Insecta</taxon>
        <taxon>Pterygota</taxon>
        <taxon>Neoptera</taxon>
        <taxon>Paraneoptera</taxon>
        <taxon>Hemiptera</taxon>
        <taxon>Sternorrhyncha</taxon>
        <taxon>Aleyrodoidea</taxon>
        <taxon>Aleyrodidae</taxon>
        <taxon>Aleyrodinae</taxon>
        <taxon>Bemisia</taxon>
    </lineage>
</organism>
<evidence type="ECO:0000313" key="2">
    <source>
        <dbReference type="EMBL" id="CAH0768993.1"/>
    </source>
</evidence>
<accession>A0A9P0C9E0</accession>
<name>A0A9P0C9E0_BEMTA</name>
<feature type="signal peptide" evidence="1">
    <location>
        <begin position="1"/>
        <end position="25"/>
    </location>
</feature>